<dbReference type="InterPro" id="IPR050352">
    <property type="entry name" value="ABCG_transporters"/>
</dbReference>
<dbReference type="AlphaFoldDB" id="A0A4Y7KEK0"/>
<name>A0A4Y7KEK0_PAPSO</name>
<keyword evidence="12" id="KW-1185">Reference proteome</keyword>
<keyword evidence="4" id="KW-0547">Nucleotide-binding</keyword>
<dbReference type="Pfam" id="PF00005">
    <property type="entry name" value="ABC_tran"/>
    <property type="match status" value="1"/>
</dbReference>
<dbReference type="EMBL" id="CM010721">
    <property type="protein sequence ID" value="RZC71804.1"/>
    <property type="molecule type" value="Genomic_DNA"/>
</dbReference>
<feature type="transmembrane region" description="Helical" evidence="9">
    <location>
        <begin position="544"/>
        <end position="566"/>
    </location>
</feature>
<feature type="transmembrane region" description="Helical" evidence="9">
    <location>
        <begin position="516"/>
        <end position="537"/>
    </location>
</feature>
<dbReference type="GO" id="GO:0016020">
    <property type="term" value="C:membrane"/>
    <property type="evidence" value="ECO:0007669"/>
    <property type="project" value="UniProtKB-SubCell"/>
</dbReference>
<feature type="transmembrane region" description="Helical" evidence="9">
    <location>
        <begin position="481"/>
        <end position="510"/>
    </location>
</feature>
<dbReference type="GO" id="GO:0005524">
    <property type="term" value="F:ATP binding"/>
    <property type="evidence" value="ECO:0007669"/>
    <property type="project" value="UniProtKB-KW"/>
</dbReference>
<dbReference type="InterPro" id="IPR003439">
    <property type="entry name" value="ABC_transporter-like_ATP-bd"/>
</dbReference>
<evidence type="ECO:0000256" key="2">
    <source>
        <dbReference type="ARBA" id="ARBA00022448"/>
    </source>
</evidence>
<evidence type="ECO:0000256" key="7">
    <source>
        <dbReference type="ARBA" id="ARBA00023136"/>
    </source>
</evidence>
<feature type="region of interest" description="Disordered" evidence="8">
    <location>
        <begin position="1"/>
        <end position="25"/>
    </location>
</feature>
<evidence type="ECO:0000256" key="4">
    <source>
        <dbReference type="ARBA" id="ARBA00022741"/>
    </source>
</evidence>
<evidence type="ECO:0000256" key="8">
    <source>
        <dbReference type="SAM" id="MobiDB-lite"/>
    </source>
</evidence>
<dbReference type="PROSITE" id="PS50893">
    <property type="entry name" value="ABC_TRANSPORTER_2"/>
    <property type="match status" value="1"/>
</dbReference>
<dbReference type="SMART" id="SM00382">
    <property type="entry name" value="AAA"/>
    <property type="match status" value="1"/>
</dbReference>
<dbReference type="SUPFAM" id="SSF52540">
    <property type="entry name" value="P-loop containing nucleoside triphosphate hydrolases"/>
    <property type="match status" value="1"/>
</dbReference>
<dbReference type="InterPro" id="IPR027417">
    <property type="entry name" value="P-loop_NTPase"/>
</dbReference>
<feature type="domain" description="ABC transporter" evidence="10">
    <location>
        <begin position="52"/>
        <end position="300"/>
    </location>
</feature>
<dbReference type="InterPro" id="IPR013525">
    <property type="entry name" value="ABC2_TM"/>
</dbReference>
<evidence type="ECO:0000313" key="12">
    <source>
        <dbReference type="Proteomes" id="UP000316621"/>
    </source>
</evidence>
<keyword evidence="7 9" id="KW-0472">Membrane</keyword>
<evidence type="ECO:0000256" key="9">
    <source>
        <dbReference type="SAM" id="Phobius"/>
    </source>
</evidence>
<feature type="transmembrane region" description="Helical" evidence="9">
    <location>
        <begin position="633"/>
        <end position="654"/>
    </location>
</feature>
<evidence type="ECO:0000256" key="5">
    <source>
        <dbReference type="ARBA" id="ARBA00022840"/>
    </source>
</evidence>
<evidence type="ECO:0000256" key="3">
    <source>
        <dbReference type="ARBA" id="ARBA00022692"/>
    </source>
</evidence>
<keyword evidence="3 9" id="KW-0812">Transmembrane</keyword>
<dbReference type="PROSITE" id="PS00211">
    <property type="entry name" value="ABC_TRANSPORTER_1"/>
    <property type="match status" value="1"/>
</dbReference>
<dbReference type="InterPro" id="IPR017871">
    <property type="entry name" value="ABC_transporter-like_CS"/>
</dbReference>
<dbReference type="GO" id="GO:0016887">
    <property type="term" value="F:ATP hydrolysis activity"/>
    <property type="evidence" value="ECO:0007669"/>
    <property type="project" value="InterPro"/>
</dbReference>
<dbReference type="Gene3D" id="3.40.50.300">
    <property type="entry name" value="P-loop containing nucleotide triphosphate hydrolases"/>
    <property type="match status" value="1"/>
</dbReference>
<dbReference type="Pfam" id="PF01061">
    <property type="entry name" value="ABC2_membrane"/>
    <property type="match status" value="1"/>
</dbReference>
<keyword evidence="5" id="KW-0067">ATP-binding</keyword>
<feature type="transmembrane region" description="Helical" evidence="9">
    <location>
        <begin position="405"/>
        <end position="427"/>
    </location>
</feature>
<evidence type="ECO:0000313" key="11">
    <source>
        <dbReference type="EMBL" id="RZC71804.1"/>
    </source>
</evidence>
<dbReference type="Gramene" id="RZC71804">
    <property type="protein sequence ID" value="RZC71804"/>
    <property type="gene ID" value="C5167_034959"/>
</dbReference>
<accession>A0A4Y7KEK0</accession>
<reference evidence="11 12" key="1">
    <citation type="journal article" date="2018" name="Science">
        <title>The opium poppy genome and morphinan production.</title>
        <authorList>
            <person name="Guo L."/>
            <person name="Winzer T."/>
            <person name="Yang X."/>
            <person name="Li Y."/>
            <person name="Ning Z."/>
            <person name="He Z."/>
            <person name="Teodor R."/>
            <person name="Lu Y."/>
            <person name="Bowser T.A."/>
            <person name="Graham I.A."/>
            <person name="Ye K."/>
        </authorList>
    </citation>
    <scope>NUCLEOTIDE SEQUENCE [LARGE SCALE GENOMIC DNA]</scope>
    <source>
        <strain evidence="12">cv. HN1</strain>
        <tissue evidence="11">Leaves</tissue>
    </source>
</reference>
<dbReference type="OMA" id="HESACRI"/>
<feature type="compositionally biased region" description="Basic and acidic residues" evidence="8">
    <location>
        <begin position="1"/>
        <end position="10"/>
    </location>
</feature>
<dbReference type="PANTHER" id="PTHR48041">
    <property type="entry name" value="ABC TRANSPORTER G FAMILY MEMBER 28"/>
    <property type="match status" value="1"/>
</dbReference>
<comment type="subcellular location">
    <subcellularLocation>
        <location evidence="1">Membrane</location>
        <topology evidence="1">Multi-pass membrane protein</topology>
    </subcellularLocation>
</comment>
<dbReference type="GO" id="GO:0140359">
    <property type="term" value="F:ABC-type transporter activity"/>
    <property type="evidence" value="ECO:0007669"/>
    <property type="project" value="InterPro"/>
</dbReference>
<organism evidence="11 12">
    <name type="scientific">Papaver somniferum</name>
    <name type="common">Opium poppy</name>
    <dbReference type="NCBI Taxonomy" id="3469"/>
    <lineage>
        <taxon>Eukaryota</taxon>
        <taxon>Viridiplantae</taxon>
        <taxon>Streptophyta</taxon>
        <taxon>Embryophyta</taxon>
        <taxon>Tracheophyta</taxon>
        <taxon>Spermatophyta</taxon>
        <taxon>Magnoliopsida</taxon>
        <taxon>Ranunculales</taxon>
        <taxon>Papaveraceae</taxon>
        <taxon>Papaveroideae</taxon>
        <taxon>Papaver</taxon>
    </lineage>
</organism>
<protein>
    <recommendedName>
        <fullName evidence="10">ABC transporter domain-containing protein</fullName>
    </recommendedName>
</protein>
<dbReference type="FunFam" id="3.40.50.300:FF:000530">
    <property type="entry name" value="ABC transporter G family member 6"/>
    <property type="match status" value="1"/>
</dbReference>
<feature type="transmembrane region" description="Helical" evidence="9">
    <location>
        <begin position="439"/>
        <end position="460"/>
    </location>
</feature>
<keyword evidence="2" id="KW-0813">Transport</keyword>
<evidence type="ECO:0000256" key="6">
    <source>
        <dbReference type="ARBA" id="ARBA00022989"/>
    </source>
</evidence>
<dbReference type="InterPro" id="IPR003593">
    <property type="entry name" value="AAA+_ATPase"/>
</dbReference>
<dbReference type="Proteomes" id="UP000316621">
    <property type="component" value="Chromosome 7"/>
</dbReference>
<evidence type="ECO:0000259" key="10">
    <source>
        <dbReference type="PROSITE" id="PS50893"/>
    </source>
</evidence>
<keyword evidence="6 9" id="KW-1133">Transmembrane helix</keyword>
<sequence>MTRTLERIEFGETTAESSDDDLEEPSKMMTSITPFVLAFNNLTYNVNTSEEVTLSSMFRRKNTTGMSTFSNKKVLLNDISGEAREGEILAILGPSGSGKTTLIDALASRISKKSLKGSVKMNGENLEPGVLKMISAYVMQDDLLYPMLTVEETLMFSAEFRLPHTLSKSEKLARVQAVIDELGLRDAAKTIIGDEGHRGISGGERRRVSIGVDIIHDPILLFLDEPTSGLDSSCAFMVVKVLQRIARTGRIVIMSVHQPSSRLVGLLDQLIFLSHGETVYNGPSTNLSLFLSDFGHPIPENDERTEFMLDLYRELEGVPGGRKCIVEFNKSWQKLQSHPSYSSENFNLSLKEAVSARISRRKLIYNDANDTGPTVTVSNFANPFWSEMIVLMKRSLTNSKRKPSAILHQICAVVVVSSIMASLFWNLEKTEVGVQQRVGFFAFIVTTIFFGSTEVLAVFVQDRYIFMRETAYNAYRRSSFILYRSIIVIPRVLILSILLASITFWSIGLYGGSPSFLFYFSVIFVSMWAGDSFVSLVSGLVSQVILGYIVAVPSIGIFLLFSGFFISRDHIPTYWIWFHYISVVKYPYQAMLLNEFDNPNLCLLDDPNKSCMLTGVDIVRKQGITDLSKWICLWIILALGIFYGILFYLSLLFGSRNKRK</sequence>
<proteinExistence type="predicted"/>
<dbReference type="PANTHER" id="PTHR48041:SF126">
    <property type="entry name" value="ABC TRANSPORTER G FAMILY MEMBER 20-LIKE"/>
    <property type="match status" value="1"/>
</dbReference>
<gene>
    <name evidence="11" type="ORF">C5167_034959</name>
</gene>
<evidence type="ECO:0000256" key="1">
    <source>
        <dbReference type="ARBA" id="ARBA00004141"/>
    </source>
</evidence>